<comment type="caution">
    <text evidence="1">The sequence shown here is derived from an EMBL/GenBank/DDBJ whole genome shotgun (WGS) entry which is preliminary data.</text>
</comment>
<reference evidence="1" key="1">
    <citation type="submission" date="2019-08" db="EMBL/GenBank/DDBJ databases">
        <authorList>
            <person name="Kucharzyk K."/>
            <person name="Murdoch R.W."/>
            <person name="Higgins S."/>
            <person name="Loffler F."/>
        </authorList>
    </citation>
    <scope>NUCLEOTIDE SEQUENCE</scope>
</reference>
<dbReference type="EMBL" id="VSSQ01012709">
    <property type="protein sequence ID" value="MPM49873.1"/>
    <property type="molecule type" value="Genomic_DNA"/>
</dbReference>
<organism evidence="1">
    <name type="scientific">bioreactor metagenome</name>
    <dbReference type="NCBI Taxonomy" id="1076179"/>
    <lineage>
        <taxon>unclassified sequences</taxon>
        <taxon>metagenomes</taxon>
        <taxon>ecological metagenomes</taxon>
    </lineage>
</organism>
<proteinExistence type="predicted"/>
<sequence length="77" mass="9015">MIVDQHEFVFGTLNDRFDDRFGRYGFFDNRTVRVEFADGGLRRGQAPGQGEHGDERRNENEDCVFHGDFLLFIVLLF</sequence>
<protein>
    <submittedName>
        <fullName evidence="1">Uncharacterized protein</fullName>
    </submittedName>
</protein>
<gene>
    <name evidence="1" type="ORF">SDC9_96607</name>
</gene>
<dbReference type="AlphaFoldDB" id="A0A645AGB8"/>
<evidence type="ECO:0000313" key="1">
    <source>
        <dbReference type="EMBL" id="MPM49873.1"/>
    </source>
</evidence>
<accession>A0A645AGB8</accession>
<name>A0A645AGB8_9ZZZZ</name>